<evidence type="ECO:0000256" key="1">
    <source>
        <dbReference type="SAM" id="MobiDB-lite"/>
    </source>
</evidence>
<evidence type="ECO:0000259" key="2">
    <source>
        <dbReference type="Pfam" id="PF06439"/>
    </source>
</evidence>
<feature type="domain" description="3-keto-alpha-glucoside-1,2-lyase/3-keto-2-hydroxy-glucal hydratase" evidence="2">
    <location>
        <begin position="82"/>
        <end position="240"/>
    </location>
</feature>
<keyword evidence="4" id="KW-1185">Reference proteome</keyword>
<dbReference type="GO" id="GO:0016787">
    <property type="term" value="F:hydrolase activity"/>
    <property type="evidence" value="ECO:0007669"/>
    <property type="project" value="InterPro"/>
</dbReference>
<comment type="caution">
    <text evidence="3">The sequence shown here is derived from an EMBL/GenBank/DDBJ whole genome shotgun (WGS) entry which is preliminary data.</text>
</comment>
<protein>
    <recommendedName>
        <fullName evidence="2">3-keto-alpha-glucoside-1,2-lyase/3-keto-2-hydroxy-glucal hydratase domain-containing protein</fullName>
    </recommendedName>
</protein>
<dbReference type="RefSeq" id="WP_146502298.1">
    <property type="nucleotide sequence ID" value="NZ_SJPG01000001.1"/>
</dbReference>
<dbReference type="AlphaFoldDB" id="A0A5C5XDE6"/>
<dbReference type="Pfam" id="PF06439">
    <property type="entry name" value="3keto-disac_hyd"/>
    <property type="match status" value="1"/>
</dbReference>
<dbReference type="EMBL" id="SJPG01000001">
    <property type="protein sequence ID" value="TWT60145.1"/>
    <property type="molecule type" value="Genomic_DNA"/>
</dbReference>
<accession>A0A5C5XDE6</accession>
<name>A0A5C5XDE6_9PLAN</name>
<reference evidence="3 4" key="1">
    <citation type="submission" date="2019-02" db="EMBL/GenBank/DDBJ databases">
        <title>Deep-cultivation of Planctomycetes and their phenomic and genomic characterization uncovers novel biology.</title>
        <authorList>
            <person name="Wiegand S."/>
            <person name="Jogler M."/>
            <person name="Boedeker C."/>
            <person name="Pinto D."/>
            <person name="Vollmers J."/>
            <person name="Rivas-Marin E."/>
            <person name="Kohn T."/>
            <person name="Peeters S.H."/>
            <person name="Heuer A."/>
            <person name="Rast P."/>
            <person name="Oberbeckmann S."/>
            <person name="Bunk B."/>
            <person name="Jeske O."/>
            <person name="Meyerdierks A."/>
            <person name="Storesund J.E."/>
            <person name="Kallscheuer N."/>
            <person name="Luecker S."/>
            <person name="Lage O.M."/>
            <person name="Pohl T."/>
            <person name="Merkel B.J."/>
            <person name="Hornburger P."/>
            <person name="Mueller R.-W."/>
            <person name="Bruemmer F."/>
            <person name="Labrenz M."/>
            <person name="Spormann A.M."/>
            <person name="Op Den Camp H."/>
            <person name="Overmann J."/>
            <person name="Amann R."/>
            <person name="Jetten M.S.M."/>
            <person name="Mascher T."/>
            <person name="Medema M.H."/>
            <person name="Devos D.P."/>
            <person name="Kaster A.-K."/>
            <person name="Ovreas L."/>
            <person name="Rohde M."/>
            <person name="Galperin M.Y."/>
            <person name="Jogler C."/>
        </authorList>
    </citation>
    <scope>NUCLEOTIDE SEQUENCE [LARGE SCALE GENOMIC DNA]</scope>
    <source>
        <strain evidence="3 4">Pan54</strain>
    </source>
</reference>
<dbReference type="OrthoDB" id="259356at2"/>
<dbReference type="InterPro" id="IPR010496">
    <property type="entry name" value="AL/BT2_dom"/>
</dbReference>
<feature type="compositionally biased region" description="Polar residues" evidence="1">
    <location>
        <begin position="38"/>
        <end position="50"/>
    </location>
</feature>
<dbReference type="Proteomes" id="UP000316095">
    <property type="component" value="Unassembled WGS sequence"/>
</dbReference>
<feature type="region of interest" description="Disordered" evidence="1">
    <location>
        <begin position="28"/>
        <end position="56"/>
    </location>
</feature>
<proteinExistence type="predicted"/>
<evidence type="ECO:0000313" key="3">
    <source>
        <dbReference type="EMBL" id="TWT60145.1"/>
    </source>
</evidence>
<sequence length="243" mass="26858">MQIFQFTHLQFCILLGCGISILSGCESPQTPSDEDVTSMETPVENSSAKQPMQPATDDFAPEEGYRILTLADFNKVAAEEETWTQNGTSLISTGVPKGYLQSHKNFKNFSLIFEFRFLPKPGLSEEKLPQSNTGVLVYIGPEQKIWPESVEIQGKFSELASIKSNGGIANVVIEDNPKAREQVRHPVGEWNEIEVISLDGTLTSFLNGTKICKSAPGERSEGTLGFQAEGFPLEFRRIRIAVK</sequence>
<gene>
    <name evidence="3" type="ORF">Pan54_08590</name>
</gene>
<dbReference type="Gene3D" id="2.60.120.560">
    <property type="entry name" value="Exo-inulinase, domain 1"/>
    <property type="match status" value="1"/>
</dbReference>
<organism evidence="3 4">
    <name type="scientific">Rubinisphaera italica</name>
    <dbReference type="NCBI Taxonomy" id="2527969"/>
    <lineage>
        <taxon>Bacteria</taxon>
        <taxon>Pseudomonadati</taxon>
        <taxon>Planctomycetota</taxon>
        <taxon>Planctomycetia</taxon>
        <taxon>Planctomycetales</taxon>
        <taxon>Planctomycetaceae</taxon>
        <taxon>Rubinisphaera</taxon>
    </lineage>
</organism>
<evidence type="ECO:0000313" key="4">
    <source>
        <dbReference type="Proteomes" id="UP000316095"/>
    </source>
</evidence>